<proteinExistence type="predicted"/>
<name>A0A9J6DJV0_RHIMP</name>
<dbReference type="InterPro" id="IPR000618">
    <property type="entry name" value="Insect_cuticle"/>
</dbReference>
<dbReference type="InterPro" id="IPR031311">
    <property type="entry name" value="CHIT_BIND_RR_consensus"/>
</dbReference>
<protein>
    <recommendedName>
        <fullName evidence="6">Cuticle protein 10.9</fullName>
    </recommendedName>
</protein>
<accession>A0A9J6DJV0</accession>
<dbReference type="GO" id="GO:0031012">
    <property type="term" value="C:extracellular matrix"/>
    <property type="evidence" value="ECO:0007669"/>
    <property type="project" value="TreeGrafter"/>
</dbReference>
<dbReference type="Pfam" id="PF00379">
    <property type="entry name" value="Chitin_bind_4"/>
    <property type="match status" value="1"/>
</dbReference>
<feature type="region of interest" description="Disordered" evidence="3">
    <location>
        <begin position="253"/>
        <end position="280"/>
    </location>
</feature>
<evidence type="ECO:0000256" key="1">
    <source>
        <dbReference type="ARBA" id="ARBA00022460"/>
    </source>
</evidence>
<evidence type="ECO:0000256" key="3">
    <source>
        <dbReference type="SAM" id="MobiDB-lite"/>
    </source>
</evidence>
<dbReference type="PANTHER" id="PTHR12236">
    <property type="entry name" value="STRUCTURAL CONTITUENT OF CUTICLE"/>
    <property type="match status" value="1"/>
</dbReference>
<dbReference type="EMBL" id="JABSTU010000009">
    <property type="protein sequence ID" value="KAH8022251.1"/>
    <property type="molecule type" value="Genomic_DNA"/>
</dbReference>
<feature type="compositionally biased region" description="Basic and acidic residues" evidence="3">
    <location>
        <begin position="150"/>
        <end position="161"/>
    </location>
</feature>
<comment type="caution">
    <text evidence="4">The sequence shown here is derived from an EMBL/GenBank/DDBJ whole genome shotgun (WGS) entry which is preliminary data.</text>
</comment>
<organism evidence="4 5">
    <name type="scientific">Rhipicephalus microplus</name>
    <name type="common">Cattle tick</name>
    <name type="synonym">Boophilus microplus</name>
    <dbReference type="NCBI Taxonomy" id="6941"/>
    <lineage>
        <taxon>Eukaryota</taxon>
        <taxon>Metazoa</taxon>
        <taxon>Ecdysozoa</taxon>
        <taxon>Arthropoda</taxon>
        <taxon>Chelicerata</taxon>
        <taxon>Arachnida</taxon>
        <taxon>Acari</taxon>
        <taxon>Parasitiformes</taxon>
        <taxon>Ixodida</taxon>
        <taxon>Ixodoidea</taxon>
        <taxon>Ixodidae</taxon>
        <taxon>Rhipicephalinae</taxon>
        <taxon>Rhipicephalus</taxon>
        <taxon>Boophilus</taxon>
    </lineage>
</organism>
<feature type="region of interest" description="Disordered" evidence="3">
    <location>
        <begin position="150"/>
        <end position="190"/>
    </location>
</feature>
<feature type="compositionally biased region" description="Basic and acidic residues" evidence="3">
    <location>
        <begin position="173"/>
        <end position="190"/>
    </location>
</feature>
<reference evidence="4" key="2">
    <citation type="submission" date="2021-09" db="EMBL/GenBank/DDBJ databases">
        <authorList>
            <person name="Jia N."/>
            <person name="Wang J."/>
            <person name="Shi W."/>
            <person name="Du L."/>
            <person name="Sun Y."/>
            <person name="Zhan W."/>
            <person name="Jiang J."/>
            <person name="Wang Q."/>
            <person name="Zhang B."/>
            <person name="Ji P."/>
            <person name="Sakyi L.B."/>
            <person name="Cui X."/>
            <person name="Yuan T."/>
            <person name="Jiang B."/>
            <person name="Yang W."/>
            <person name="Lam T.T.-Y."/>
            <person name="Chang Q."/>
            <person name="Ding S."/>
            <person name="Wang X."/>
            <person name="Zhu J."/>
            <person name="Ruan X."/>
            <person name="Zhao L."/>
            <person name="Wei J."/>
            <person name="Que T."/>
            <person name="Du C."/>
            <person name="Cheng J."/>
            <person name="Dai P."/>
            <person name="Han X."/>
            <person name="Huang E."/>
            <person name="Gao Y."/>
            <person name="Liu J."/>
            <person name="Shao H."/>
            <person name="Ye R."/>
            <person name="Li L."/>
            <person name="Wei W."/>
            <person name="Wang X."/>
            <person name="Wang C."/>
            <person name="Huo Q."/>
            <person name="Li W."/>
            <person name="Guo W."/>
            <person name="Chen H."/>
            <person name="Chen S."/>
            <person name="Zhou L."/>
            <person name="Zhou L."/>
            <person name="Ni X."/>
            <person name="Tian J."/>
            <person name="Zhou Y."/>
            <person name="Sheng Y."/>
            <person name="Liu T."/>
            <person name="Pan Y."/>
            <person name="Xia L."/>
            <person name="Li J."/>
            <person name="Zhao F."/>
            <person name="Cao W."/>
        </authorList>
    </citation>
    <scope>NUCLEOTIDE SEQUENCE</scope>
    <source>
        <strain evidence="4">Rmic-2018</strain>
        <tissue evidence="4">Larvae</tissue>
    </source>
</reference>
<gene>
    <name evidence="4" type="ORF">HPB51_023129</name>
</gene>
<dbReference type="PANTHER" id="PTHR12236:SF79">
    <property type="entry name" value="CUTICULAR PROTEIN 50CB-RELATED"/>
    <property type="match status" value="1"/>
</dbReference>
<evidence type="ECO:0000313" key="4">
    <source>
        <dbReference type="EMBL" id="KAH8022251.1"/>
    </source>
</evidence>
<dbReference type="Proteomes" id="UP000821866">
    <property type="component" value="Chromosome 7"/>
</dbReference>
<dbReference type="VEuPathDB" id="VectorBase:LOC119174634"/>
<evidence type="ECO:0008006" key="6">
    <source>
        <dbReference type="Google" id="ProtNLM"/>
    </source>
</evidence>
<dbReference type="PROSITE" id="PS00233">
    <property type="entry name" value="CHIT_BIND_RR_1"/>
    <property type="match status" value="1"/>
</dbReference>
<dbReference type="PROSITE" id="PS51155">
    <property type="entry name" value="CHIT_BIND_RR_2"/>
    <property type="match status" value="1"/>
</dbReference>
<dbReference type="PRINTS" id="PR00947">
    <property type="entry name" value="CUTICLE"/>
</dbReference>
<dbReference type="GO" id="GO:0042302">
    <property type="term" value="F:structural constituent of cuticle"/>
    <property type="evidence" value="ECO:0007669"/>
    <property type="project" value="UniProtKB-UniRule"/>
</dbReference>
<evidence type="ECO:0000256" key="2">
    <source>
        <dbReference type="PROSITE-ProRule" id="PRU00497"/>
    </source>
</evidence>
<keyword evidence="5" id="KW-1185">Reference proteome</keyword>
<dbReference type="AlphaFoldDB" id="A0A9J6DJV0"/>
<keyword evidence="1 2" id="KW-0193">Cuticle</keyword>
<dbReference type="GO" id="GO:0005615">
    <property type="term" value="C:extracellular space"/>
    <property type="evidence" value="ECO:0007669"/>
    <property type="project" value="TreeGrafter"/>
</dbReference>
<reference evidence="4" key="1">
    <citation type="journal article" date="2020" name="Cell">
        <title>Large-Scale Comparative Analyses of Tick Genomes Elucidate Their Genetic Diversity and Vector Capacities.</title>
        <authorList>
            <consortium name="Tick Genome and Microbiome Consortium (TIGMIC)"/>
            <person name="Jia N."/>
            <person name="Wang J."/>
            <person name="Shi W."/>
            <person name="Du L."/>
            <person name="Sun Y."/>
            <person name="Zhan W."/>
            <person name="Jiang J.F."/>
            <person name="Wang Q."/>
            <person name="Zhang B."/>
            <person name="Ji P."/>
            <person name="Bell-Sakyi L."/>
            <person name="Cui X.M."/>
            <person name="Yuan T.T."/>
            <person name="Jiang B.G."/>
            <person name="Yang W.F."/>
            <person name="Lam T.T."/>
            <person name="Chang Q.C."/>
            <person name="Ding S.J."/>
            <person name="Wang X.J."/>
            <person name="Zhu J.G."/>
            <person name="Ruan X.D."/>
            <person name="Zhao L."/>
            <person name="Wei J.T."/>
            <person name="Ye R.Z."/>
            <person name="Que T.C."/>
            <person name="Du C.H."/>
            <person name="Zhou Y.H."/>
            <person name="Cheng J.X."/>
            <person name="Dai P.F."/>
            <person name="Guo W.B."/>
            <person name="Han X.H."/>
            <person name="Huang E.J."/>
            <person name="Li L.F."/>
            <person name="Wei W."/>
            <person name="Gao Y.C."/>
            <person name="Liu J.Z."/>
            <person name="Shao H.Z."/>
            <person name="Wang X."/>
            <person name="Wang C.C."/>
            <person name="Yang T.C."/>
            <person name="Huo Q.B."/>
            <person name="Li W."/>
            <person name="Chen H.Y."/>
            <person name="Chen S.E."/>
            <person name="Zhou L.G."/>
            <person name="Ni X.B."/>
            <person name="Tian J.H."/>
            <person name="Sheng Y."/>
            <person name="Liu T."/>
            <person name="Pan Y.S."/>
            <person name="Xia L.Y."/>
            <person name="Li J."/>
            <person name="Zhao F."/>
            <person name="Cao W.C."/>
        </authorList>
    </citation>
    <scope>NUCLEOTIDE SEQUENCE</scope>
    <source>
        <strain evidence="4">Rmic-2018</strain>
    </source>
</reference>
<evidence type="ECO:0000313" key="5">
    <source>
        <dbReference type="Proteomes" id="UP000821866"/>
    </source>
</evidence>
<sequence length="306" mass="33357">MTPARLHNQRLPADVLPPSRVARRRKAPLWSPYRRAVWALYSSRLCVTGPLPATSADVLFSEFSELVLKKDWSDNSVRNRHDKLFDGPWASDAESRAASTNLHDMSSDRKLPFISPLIRPGIVASLFVLCAIVARASSAGDIYVDETQDRPSRVRANDDLRPPAPYSFTYGSSDKHGSHGREESRDEHGTVRGSYRIALADGRMRVVKYVADKDGFRAGISTNEQGTESASSSGVVINSQALPGADAARAAHRSMTRAGGSRHSAPTRAAAAAASSNVEQWVPAPSRLRAPSYLPAERGEVVYYES</sequence>
<dbReference type="InterPro" id="IPR051217">
    <property type="entry name" value="Insect_Cuticle_Struc_Prot"/>
</dbReference>